<accession>A0A0A9TIL8</accession>
<sequence length="48" mass="5480">MPKPQCAEKCKSLYISFQADHANNPTWSMEFCNSVMLVYTLPNSDIEP</sequence>
<evidence type="ECO:0000313" key="1">
    <source>
        <dbReference type="EMBL" id="JAD17078.1"/>
    </source>
</evidence>
<protein>
    <submittedName>
        <fullName evidence="1">Uncharacterized protein</fullName>
    </submittedName>
</protein>
<dbReference type="AlphaFoldDB" id="A0A0A9TIL8"/>
<name>A0A0A9TIL8_ARUDO</name>
<dbReference type="EMBL" id="GBRH01280817">
    <property type="protein sequence ID" value="JAD17078.1"/>
    <property type="molecule type" value="Transcribed_RNA"/>
</dbReference>
<organism evidence="1">
    <name type="scientific">Arundo donax</name>
    <name type="common">Giant reed</name>
    <name type="synonym">Donax arundinaceus</name>
    <dbReference type="NCBI Taxonomy" id="35708"/>
    <lineage>
        <taxon>Eukaryota</taxon>
        <taxon>Viridiplantae</taxon>
        <taxon>Streptophyta</taxon>
        <taxon>Embryophyta</taxon>
        <taxon>Tracheophyta</taxon>
        <taxon>Spermatophyta</taxon>
        <taxon>Magnoliopsida</taxon>
        <taxon>Liliopsida</taxon>
        <taxon>Poales</taxon>
        <taxon>Poaceae</taxon>
        <taxon>PACMAD clade</taxon>
        <taxon>Arundinoideae</taxon>
        <taxon>Arundineae</taxon>
        <taxon>Arundo</taxon>
    </lineage>
</organism>
<reference evidence="1" key="2">
    <citation type="journal article" date="2015" name="Data Brief">
        <title>Shoot transcriptome of the giant reed, Arundo donax.</title>
        <authorList>
            <person name="Barrero R.A."/>
            <person name="Guerrero F.D."/>
            <person name="Moolhuijzen P."/>
            <person name="Goolsby J.A."/>
            <person name="Tidwell J."/>
            <person name="Bellgard S.E."/>
            <person name="Bellgard M.I."/>
        </authorList>
    </citation>
    <scope>NUCLEOTIDE SEQUENCE</scope>
    <source>
        <tissue evidence="1">Shoot tissue taken approximately 20 cm above the soil surface</tissue>
    </source>
</reference>
<proteinExistence type="predicted"/>
<reference evidence="1" key="1">
    <citation type="submission" date="2014-09" db="EMBL/GenBank/DDBJ databases">
        <authorList>
            <person name="Magalhaes I.L.F."/>
            <person name="Oliveira U."/>
            <person name="Santos F.R."/>
            <person name="Vidigal T.H.D.A."/>
            <person name="Brescovit A.D."/>
            <person name="Santos A.J."/>
        </authorList>
    </citation>
    <scope>NUCLEOTIDE SEQUENCE</scope>
    <source>
        <tissue evidence="1">Shoot tissue taken approximately 20 cm above the soil surface</tissue>
    </source>
</reference>